<name>A0A6V7VS94_MELEN</name>
<reference evidence="1 2" key="1">
    <citation type="submission" date="2020-08" db="EMBL/GenBank/DDBJ databases">
        <authorList>
            <person name="Koutsovoulos G."/>
            <person name="Danchin GJ E."/>
        </authorList>
    </citation>
    <scope>NUCLEOTIDE SEQUENCE [LARGE SCALE GENOMIC DNA]</scope>
</reference>
<proteinExistence type="predicted"/>
<dbReference type="Proteomes" id="UP000580250">
    <property type="component" value="Unassembled WGS sequence"/>
</dbReference>
<evidence type="ECO:0000313" key="2">
    <source>
        <dbReference type="Proteomes" id="UP000580250"/>
    </source>
</evidence>
<dbReference type="EMBL" id="CAJEWN010000290">
    <property type="protein sequence ID" value="CAD2177061.1"/>
    <property type="molecule type" value="Genomic_DNA"/>
</dbReference>
<accession>A0A6V7VS94</accession>
<protein>
    <submittedName>
        <fullName evidence="1">Uncharacterized protein</fullName>
    </submittedName>
</protein>
<sequence>MGQGWDGLPEIWTFFRPETRSEENFVYPTRLFSQPIPSLIDWGCLSKGYHLFKVGTLVLGFESGRVRVIFFGPHYVLSSRASSLIGFPTLISIKEPHVIRNDFSSLKRISKSDVKNHFTFFKKELIK</sequence>
<evidence type="ECO:0000313" key="1">
    <source>
        <dbReference type="EMBL" id="CAD2177061.1"/>
    </source>
</evidence>
<organism evidence="1 2">
    <name type="scientific">Meloidogyne enterolobii</name>
    <name type="common">Root-knot nematode worm</name>
    <name type="synonym">Meloidogyne mayaguensis</name>
    <dbReference type="NCBI Taxonomy" id="390850"/>
    <lineage>
        <taxon>Eukaryota</taxon>
        <taxon>Metazoa</taxon>
        <taxon>Ecdysozoa</taxon>
        <taxon>Nematoda</taxon>
        <taxon>Chromadorea</taxon>
        <taxon>Rhabditida</taxon>
        <taxon>Tylenchina</taxon>
        <taxon>Tylenchomorpha</taxon>
        <taxon>Tylenchoidea</taxon>
        <taxon>Meloidogynidae</taxon>
        <taxon>Meloidogyninae</taxon>
        <taxon>Meloidogyne</taxon>
    </lineage>
</organism>
<comment type="caution">
    <text evidence="1">The sequence shown here is derived from an EMBL/GenBank/DDBJ whole genome shotgun (WGS) entry which is preliminary data.</text>
</comment>
<dbReference type="AlphaFoldDB" id="A0A6V7VS94"/>
<gene>
    <name evidence="1" type="ORF">MENT_LOCUS28918</name>
</gene>